<dbReference type="InterPro" id="IPR001387">
    <property type="entry name" value="Cro/C1-type_HTH"/>
</dbReference>
<evidence type="ECO:0000313" key="6">
    <source>
        <dbReference type="Proteomes" id="UP000321104"/>
    </source>
</evidence>
<dbReference type="Pfam" id="PF13413">
    <property type="entry name" value="HTH_25"/>
    <property type="match status" value="1"/>
</dbReference>
<accession>A0A6N3T4Z8</accession>
<evidence type="ECO:0000313" key="4">
    <source>
        <dbReference type="EMBL" id="GEN02637.1"/>
    </source>
</evidence>
<dbReference type="PANTHER" id="PTHR34475">
    <property type="match status" value="1"/>
</dbReference>
<dbReference type="Gene3D" id="1.10.260.40">
    <property type="entry name" value="lambda repressor-like DNA-binding domains"/>
    <property type="match status" value="1"/>
</dbReference>
<dbReference type="RefSeq" id="WP_052948212.1">
    <property type="nucleotide sequence ID" value="NZ_BAMW01000045.1"/>
</dbReference>
<organism evidence="4 6">
    <name type="scientific">Acetobacter indonesiensis</name>
    <dbReference type="NCBI Taxonomy" id="104101"/>
    <lineage>
        <taxon>Bacteria</taxon>
        <taxon>Pseudomonadati</taxon>
        <taxon>Pseudomonadota</taxon>
        <taxon>Alphaproteobacteria</taxon>
        <taxon>Acetobacterales</taxon>
        <taxon>Acetobacteraceae</taxon>
        <taxon>Acetobacter</taxon>
    </lineage>
</organism>
<evidence type="ECO:0000259" key="2">
    <source>
        <dbReference type="Pfam" id="PF13464"/>
    </source>
</evidence>
<feature type="domain" description="Cytoskeleton protein RodZ-like C-terminal" evidence="2">
    <location>
        <begin position="260"/>
        <end position="328"/>
    </location>
</feature>
<feature type="compositionally biased region" description="Low complexity" evidence="1">
    <location>
        <begin position="343"/>
        <end position="355"/>
    </location>
</feature>
<dbReference type="PANTHER" id="PTHR34475:SF1">
    <property type="entry name" value="CYTOSKELETON PROTEIN RODZ"/>
    <property type="match status" value="1"/>
</dbReference>
<feature type="compositionally biased region" description="Basic and acidic residues" evidence="1">
    <location>
        <begin position="95"/>
        <end position="107"/>
    </location>
</feature>
<dbReference type="Proteomes" id="UP000321104">
    <property type="component" value="Unassembled WGS sequence"/>
</dbReference>
<feature type="compositionally biased region" description="Pro residues" evidence="1">
    <location>
        <begin position="183"/>
        <end position="195"/>
    </location>
</feature>
<dbReference type="EMBL" id="BJXQ01000003">
    <property type="protein sequence ID" value="GEN02637.1"/>
    <property type="molecule type" value="Genomic_DNA"/>
</dbReference>
<feature type="region of interest" description="Disordered" evidence="1">
    <location>
        <begin position="95"/>
        <end position="116"/>
    </location>
</feature>
<evidence type="ECO:0000256" key="1">
    <source>
        <dbReference type="SAM" id="MobiDB-lite"/>
    </source>
</evidence>
<dbReference type="InterPro" id="IPR010982">
    <property type="entry name" value="Lambda_DNA-bd_dom_sf"/>
</dbReference>
<reference evidence="3 5" key="1">
    <citation type="submission" date="2012-11" db="EMBL/GenBank/DDBJ databases">
        <title>Whole genome sequence of Acetobacter indonesiensis 5H-1.</title>
        <authorList>
            <person name="Azuma Y."/>
            <person name="Higashiura N."/>
            <person name="Hirakawa H."/>
            <person name="Matsushita K."/>
        </authorList>
    </citation>
    <scope>NUCLEOTIDE SEQUENCE [LARGE SCALE GENOMIC DNA]</scope>
    <source>
        <strain evidence="3 5">5H-1</strain>
    </source>
</reference>
<evidence type="ECO:0000313" key="3">
    <source>
        <dbReference type="EMBL" id="GAN63821.1"/>
    </source>
</evidence>
<dbReference type="GO" id="GO:0003677">
    <property type="term" value="F:DNA binding"/>
    <property type="evidence" value="ECO:0007669"/>
    <property type="project" value="InterPro"/>
</dbReference>
<dbReference type="AlphaFoldDB" id="A0A6N3T4Z8"/>
<name>A0A6N3T4Z8_9PROT</name>
<sequence length="443" mass="45449">MADTGSIPEQEKPAPTDTLPDVGSVGVGPALRMRREQLGWTLPQVAAWLRIREPYLEALESGRAGVFPAEAYALGFLRTYAEALGFRPEDVVSRYKREGKGSSRKPELTFPAPPPDRRIPPGVSVSLGLAVIVAAYAGWYHFIGHAPPVPEHVPPVADIIPGEKTANAPSPQVASILPGAGTSPPPTPRPAPPVAPAAAAANSDAPGQSAAPVDPLASSPDFTKPASNDMQQSGGVNPDGSANIAGHDVAPAVDADQLALKADAASWVQVKDSAGKVVYDHIMQPGDTWAVPKENSPYSLTVGNAGGVSVSAGAITTPHLGRNGAVRRKLVLTADAVRDGSLAGAPSASVVAPSSQPTGEGSPQLEKLDAKKAENAPAPTVEPTVPGQSESHTAEQGGVVQENAPVVASSQPVAPVRRRKPSPPPETSADDLNARQLQGLGGH</sequence>
<feature type="region of interest" description="Disordered" evidence="1">
    <location>
        <begin position="1"/>
        <end position="25"/>
    </location>
</feature>
<reference evidence="4 6" key="2">
    <citation type="submission" date="2019-07" db="EMBL/GenBank/DDBJ databases">
        <title>Whole genome shotgun sequence of Acetobacter indonesiensis NBRC 16471.</title>
        <authorList>
            <person name="Hosoyama A."/>
            <person name="Uohara A."/>
            <person name="Ohji S."/>
            <person name="Ichikawa N."/>
        </authorList>
    </citation>
    <scope>NUCLEOTIDE SEQUENCE [LARGE SCALE GENOMIC DNA]</scope>
    <source>
        <strain evidence="4 6">NBRC 16471</strain>
    </source>
</reference>
<dbReference type="Pfam" id="PF13464">
    <property type="entry name" value="RodZ_C"/>
    <property type="match status" value="1"/>
</dbReference>
<feature type="region of interest" description="Disordered" evidence="1">
    <location>
        <begin position="160"/>
        <end position="246"/>
    </location>
</feature>
<protein>
    <recommendedName>
        <fullName evidence="2">Cytoskeleton protein RodZ-like C-terminal domain-containing protein</fullName>
    </recommendedName>
</protein>
<feature type="compositionally biased region" description="Low complexity" evidence="1">
    <location>
        <begin position="404"/>
        <end position="415"/>
    </location>
</feature>
<gene>
    <name evidence="3" type="ORF">Abin_047_075</name>
    <name evidence="4" type="ORF">AIN02nite_06620</name>
</gene>
<comment type="caution">
    <text evidence="4">The sequence shown here is derived from an EMBL/GenBank/DDBJ whole genome shotgun (WGS) entry which is preliminary data.</text>
</comment>
<dbReference type="InterPro" id="IPR025194">
    <property type="entry name" value="RodZ-like_C"/>
</dbReference>
<dbReference type="SUPFAM" id="SSF47413">
    <property type="entry name" value="lambda repressor-like DNA-binding domains"/>
    <property type="match status" value="1"/>
</dbReference>
<evidence type="ECO:0000313" key="5">
    <source>
        <dbReference type="Proteomes" id="UP000032673"/>
    </source>
</evidence>
<feature type="compositionally biased region" description="Polar residues" evidence="1">
    <location>
        <begin position="225"/>
        <end position="235"/>
    </location>
</feature>
<dbReference type="CDD" id="cd00093">
    <property type="entry name" value="HTH_XRE"/>
    <property type="match status" value="1"/>
</dbReference>
<dbReference type="InterPro" id="IPR050400">
    <property type="entry name" value="Bact_Cytoskel_RodZ"/>
</dbReference>
<dbReference type="Proteomes" id="UP000032673">
    <property type="component" value="Unassembled WGS sequence"/>
</dbReference>
<feature type="compositionally biased region" description="Low complexity" evidence="1">
    <location>
        <begin position="196"/>
        <end position="211"/>
    </location>
</feature>
<feature type="region of interest" description="Disordered" evidence="1">
    <location>
        <begin position="343"/>
        <end position="443"/>
    </location>
</feature>
<dbReference type="EMBL" id="BAMW01000045">
    <property type="protein sequence ID" value="GAN63821.1"/>
    <property type="molecule type" value="Genomic_DNA"/>
</dbReference>
<keyword evidence="5" id="KW-1185">Reference proteome</keyword>
<proteinExistence type="predicted"/>